<feature type="region of interest" description="Disordered" evidence="1">
    <location>
        <begin position="105"/>
        <end position="127"/>
    </location>
</feature>
<feature type="compositionally biased region" description="Basic and acidic residues" evidence="1">
    <location>
        <begin position="105"/>
        <end position="119"/>
    </location>
</feature>
<dbReference type="OrthoDB" id="5826274at2759"/>
<evidence type="ECO:0000313" key="2">
    <source>
        <dbReference type="EMBL" id="KHJ91878.1"/>
    </source>
</evidence>
<organism evidence="2 3">
    <name type="scientific">Oesophagostomum dentatum</name>
    <name type="common">Nodular worm</name>
    <dbReference type="NCBI Taxonomy" id="61180"/>
    <lineage>
        <taxon>Eukaryota</taxon>
        <taxon>Metazoa</taxon>
        <taxon>Ecdysozoa</taxon>
        <taxon>Nematoda</taxon>
        <taxon>Chromadorea</taxon>
        <taxon>Rhabditida</taxon>
        <taxon>Rhabditina</taxon>
        <taxon>Rhabditomorpha</taxon>
        <taxon>Strongyloidea</taxon>
        <taxon>Strongylidae</taxon>
        <taxon>Oesophagostomum</taxon>
    </lineage>
</organism>
<gene>
    <name evidence="2" type="ORF">OESDEN_08243</name>
</gene>
<sequence length="127" mass="14337">MAARTGGQADYLYPNKDVPIPLPEDFYKAWLVGGSSAPQMQSGPPQQAQMDPLATEKIVDQLIKENQDLIEKEALKRAAAASLNVNAAQYTNLIPLSFDQDELIRQEEEKRQKQRERMLSKLHSNTR</sequence>
<evidence type="ECO:0000313" key="3">
    <source>
        <dbReference type="Proteomes" id="UP000053660"/>
    </source>
</evidence>
<evidence type="ECO:0000256" key="1">
    <source>
        <dbReference type="SAM" id="MobiDB-lite"/>
    </source>
</evidence>
<dbReference type="Proteomes" id="UP000053660">
    <property type="component" value="Unassembled WGS sequence"/>
</dbReference>
<protein>
    <submittedName>
        <fullName evidence="2">Uncharacterized protein</fullName>
    </submittedName>
</protein>
<dbReference type="AlphaFoldDB" id="A0A0B1T2T2"/>
<proteinExistence type="predicted"/>
<keyword evidence="3" id="KW-1185">Reference proteome</keyword>
<accession>A0A0B1T2T2</accession>
<reference evidence="2 3" key="1">
    <citation type="submission" date="2014-03" db="EMBL/GenBank/DDBJ databases">
        <title>Draft genome of the hookworm Oesophagostomum dentatum.</title>
        <authorList>
            <person name="Mitreva M."/>
        </authorList>
    </citation>
    <scope>NUCLEOTIDE SEQUENCE [LARGE SCALE GENOMIC DNA]</scope>
    <source>
        <strain evidence="2 3">OD-Hann</strain>
    </source>
</reference>
<dbReference type="EMBL" id="KN551738">
    <property type="protein sequence ID" value="KHJ91878.1"/>
    <property type="molecule type" value="Genomic_DNA"/>
</dbReference>
<name>A0A0B1T2T2_OESDE</name>